<comment type="caution">
    <text evidence="11">The sequence shown here is derived from an EMBL/GenBank/DDBJ whole genome shotgun (WGS) entry which is preliminary data.</text>
</comment>
<dbReference type="Gene3D" id="1.10.287.4070">
    <property type="match status" value="1"/>
</dbReference>
<reference evidence="11" key="1">
    <citation type="submission" date="2021-03" db="EMBL/GenBank/DDBJ databases">
        <authorList>
            <person name="Tagirdzhanova G."/>
        </authorList>
    </citation>
    <scope>NUCLEOTIDE SEQUENCE</scope>
</reference>
<feature type="region of interest" description="Disordered" evidence="9">
    <location>
        <begin position="1"/>
        <end position="60"/>
    </location>
</feature>
<accession>A0A8H3IIK8</accession>
<feature type="domain" description="Nop" evidence="10">
    <location>
        <begin position="253"/>
        <end position="371"/>
    </location>
</feature>
<evidence type="ECO:0000256" key="4">
    <source>
        <dbReference type="ARBA" id="ARBA00022728"/>
    </source>
</evidence>
<dbReference type="PANTHER" id="PTHR13904:SF0">
    <property type="entry name" value="U4_U6 SMALL NUCLEAR RIBONUCLEOPROTEIN PRP31"/>
    <property type="match status" value="1"/>
</dbReference>
<dbReference type="InterPro" id="IPR027105">
    <property type="entry name" value="Prp31"/>
</dbReference>
<dbReference type="GO" id="GO:0003723">
    <property type="term" value="F:RNA binding"/>
    <property type="evidence" value="ECO:0007669"/>
    <property type="project" value="UniProtKB-KW"/>
</dbReference>
<dbReference type="SMART" id="SM00931">
    <property type="entry name" value="NOSIC"/>
    <property type="match status" value="1"/>
</dbReference>
<dbReference type="FunFam" id="1.10.287.4070:FF:000003">
    <property type="entry name" value="U4/U6 small nuclear ribonucleoprotein PRP31"/>
    <property type="match status" value="1"/>
</dbReference>
<keyword evidence="3" id="KW-0507">mRNA processing</keyword>
<evidence type="ECO:0000259" key="10">
    <source>
        <dbReference type="PROSITE" id="PS51358"/>
    </source>
</evidence>
<keyword evidence="5" id="KW-0694">RNA-binding</keyword>
<feature type="region of interest" description="Disordered" evidence="9">
    <location>
        <begin position="365"/>
        <end position="405"/>
    </location>
</feature>
<dbReference type="OrthoDB" id="4771285at2759"/>
<evidence type="ECO:0000256" key="5">
    <source>
        <dbReference type="ARBA" id="ARBA00022884"/>
    </source>
</evidence>
<evidence type="ECO:0000256" key="9">
    <source>
        <dbReference type="SAM" id="MobiDB-lite"/>
    </source>
</evidence>
<dbReference type="AlphaFoldDB" id="A0A8H3IIK8"/>
<organism evidence="11 12">
    <name type="scientific">Gomphillus americanus</name>
    <dbReference type="NCBI Taxonomy" id="1940652"/>
    <lineage>
        <taxon>Eukaryota</taxon>
        <taxon>Fungi</taxon>
        <taxon>Dikarya</taxon>
        <taxon>Ascomycota</taxon>
        <taxon>Pezizomycotina</taxon>
        <taxon>Lecanoromycetes</taxon>
        <taxon>OSLEUM clade</taxon>
        <taxon>Ostropomycetidae</taxon>
        <taxon>Ostropales</taxon>
        <taxon>Graphidaceae</taxon>
        <taxon>Gomphilloideae</taxon>
        <taxon>Gomphillus</taxon>
    </lineage>
</organism>
<feature type="compositionally biased region" description="Polar residues" evidence="9">
    <location>
        <begin position="549"/>
        <end position="561"/>
    </location>
</feature>
<evidence type="ECO:0000256" key="6">
    <source>
        <dbReference type="ARBA" id="ARBA00023187"/>
    </source>
</evidence>
<dbReference type="InterPro" id="IPR036070">
    <property type="entry name" value="Nop_dom_sf"/>
</dbReference>
<evidence type="ECO:0000256" key="1">
    <source>
        <dbReference type="ARBA" id="ARBA00004123"/>
    </source>
</evidence>
<dbReference type="FunFam" id="1.10.246.90:FF:000002">
    <property type="entry name" value="U4/U6 small nuclear ribonucleoprotein Prp31"/>
    <property type="match status" value="1"/>
</dbReference>
<evidence type="ECO:0000256" key="8">
    <source>
        <dbReference type="ARBA" id="ARBA00023274"/>
    </source>
</evidence>
<dbReference type="Pfam" id="PF01798">
    <property type="entry name" value="Nop"/>
    <property type="match status" value="1"/>
</dbReference>
<dbReference type="InterPro" id="IPR042239">
    <property type="entry name" value="Nop_C"/>
</dbReference>
<evidence type="ECO:0000313" key="11">
    <source>
        <dbReference type="EMBL" id="CAF9920123.1"/>
    </source>
</evidence>
<dbReference type="GO" id="GO:0000244">
    <property type="term" value="P:spliceosomal tri-snRNP complex assembly"/>
    <property type="evidence" value="ECO:0007669"/>
    <property type="project" value="InterPro"/>
</dbReference>
<evidence type="ECO:0000256" key="3">
    <source>
        <dbReference type="ARBA" id="ARBA00022664"/>
    </source>
</evidence>
<feature type="compositionally biased region" description="Basic residues" evidence="9">
    <location>
        <begin position="389"/>
        <end position="399"/>
    </location>
</feature>
<feature type="region of interest" description="Disordered" evidence="9">
    <location>
        <begin position="548"/>
        <end position="588"/>
    </location>
</feature>
<feature type="compositionally biased region" description="Acidic residues" evidence="9">
    <location>
        <begin position="42"/>
        <end position="51"/>
    </location>
</feature>
<dbReference type="SUPFAM" id="SSF89124">
    <property type="entry name" value="Nop domain"/>
    <property type="match status" value="1"/>
</dbReference>
<name>A0A8H3IIK8_9LECA</name>
<evidence type="ECO:0000256" key="2">
    <source>
        <dbReference type="ARBA" id="ARBA00005572"/>
    </source>
</evidence>
<keyword evidence="7" id="KW-0539">Nucleus</keyword>
<dbReference type="InterPro" id="IPR019175">
    <property type="entry name" value="Prp31_C"/>
</dbReference>
<keyword evidence="4" id="KW-0747">Spliceosome</keyword>
<evidence type="ECO:0000313" key="12">
    <source>
        <dbReference type="Proteomes" id="UP000664169"/>
    </source>
</evidence>
<protein>
    <recommendedName>
        <fullName evidence="10">Nop domain-containing protein</fullName>
    </recommendedName>
</protein>
<keyword evidence="8" id="KW-0687">Ribonucleoprotein</keyword>
<comment type="similarity">
    <text evidence="2">Belongs to the PRP31 family.</text>
</comment>
<proteinExistence type="inferred from homology"/>
<dbReference type="GO" id="GO:0071011">
    <property type="term" value="C:precatalytic spliceosome"/>
    <property type="evidence" value="ECO:0007669"/>
    <property type="project" value="TreeGrafter"/>
</dbReference>
<dbReference type="PROSITE" id="PS51358">
    <property type="entry name" value="NOP"/>
    <property type="match status" value="1"/>
</dbReference>
<evidence type="ECO:0000256" key="7">
    <source>
        <dbReference type="ARBA" id="ARBA00023242"/>
    </source>
</evidence>
<dbReference type="PANTHER" id="PTHR13904">
    <property type="entry name" value="PRE-MRNA SPLICING FACTOR PRP31"/>
    <property type="match status" value="1"/>
</dbReference>
<dbReference type="InterPro" id="IPR012976">
    <property type="entry name" value="NOSIC"/>
</dbReference>
<dbReference type="EMBL" id="CAJPDQ010000015">
    <property type="protein sequence ID" value="CAF9920123.1"/>
    <property type="molecule type" value="Genomic_DNA"/>
</dbReference>
<dbReference type="GO" id="GO:0046540">
    <property type="term" value="C:U4/U6 x U5 tri-snRNP complex"/>
    <property type="evidence" value="ECO:0007669"/>
    <property type="project" value="InterPro"/>
</dbReference>
<keyword evidence="12" id="KW-1185">Reference proteome</keyword>
<dbReference type="Gene3D" id="1.10.246.90">
    <property type="entry name" value="Nop domain"/>
    <property type="match status" value="1"/>
</dbReference>
<feature type="compositionally biased region" description="Polar residues" evidence="9">
    <location>
        <begin position="22"/>
        <end position="32"/>
    </location>
</feature>
<dbReference type="Proteomes" id="UP000664169">
    <property type="component" value="Unassembled WGS sequence"/>
</dbReference>
<feature type="compositionally biased region" description="Pro residues" evidence="9">
    <location>
        <begin position="579"/>
        <end position="588"/>
    </location>
</feature>
<dbReference type="InterPro" id="IPR002687">
    <property type="entry name" value="Nop_dom"/>
</dbReference>
<dbReference type="Pfam" id="PF09785">
    <property type="entry name" value="Prp31_C"/>
    <property type="match status" value="1"/>
</dbReference>
<gene>
    <name evidence="11" type="ORF">GOMPHAMPRED_001983</name>
</gene>
<keyword evidence="6" id="KW-0508">mRNA splicing</keyword>
<sequence length="588" mass="63159">MSTLADELLNDFGDSGSEDEQQNGLESQTKTKSNGHHGGLDVDMDEADGDDTSVTSDQIKDIDEDNIENLKLGHIQDVRSISKLRGTLEPILEKISKLDSTPSLQSLASRFSSTDPEYKLLVEANSLYASIDSEIIVIHKFIRDHYSTRYPELETMITGPTEYAKAVAIIGNGPFDNVKELASKSDNILGQPLQDALDKQTLMIVTTEAVRSQGRELSDSQLAIVLRGCEEVFYLDKSRAALSEYVQSRMSMFAPNLTALLGSITAAQLVNSAGGLDGLALKPNCNLASIGSKKQTQAGFARNVGVKQKGFLYYSELFRDVSDDYMKQAMRVVSGKATLAARIDLARQYRDGSKGEDFKSECLDKLDKITGPPPNRGPKALPAPDDKPSRKRGGRKVRKMKEATAQTDLQKARNRLAFGKEEAEAGYGTGEGTIGMGMLGQDNDGRIRALKIDQRTRAKLSKKNQGWGAATPLSGTASSLRGFGQGNGNASVLRGYGIRSTGIGGPSAGTASSIAFTPVQGLELVNPLAQKELKRKREVEEDKWFKGGTFTQVGSSSTAATNGGFKVPALPAKAGGNMGPPPVPKKTG</sequence>
<dbReference type="GO" id="GO:0005687">
    <property type="term" value="C:U4 snRNP"/>
    <property type="evidence" value="ECO:0007669"/>
    <property type="project" value="TreeGrafter"/>
</dbReference>
<comment type="subcellular location">
    <subcellularLocation>
        <location evidence="1">Nucleus</location>
    </subcellularLocation>
</comment>